<dbReference type="RefSeq" id="WP_305996929.1">
    <property type="nucleotide sequence ID" value="NZ_JAVALS010000008.1"/>
</dbReference>
<proteinExistence type="predicted"/>
<keyword evidence="2" id="KW-1185">Reference proteome</keyword>
<reference evidence="1 2" key="1">
    <citation type="submission" date="2023-08" db="EMBL/GenBank/DDBJ databases">
        <title>Arthrobacter horti sp. nov., isolated from forest soil.</title>
        <authorList>
            <person name="Park M."/>
        </authorList>
    </citation>
    <scope>NUCLEOTIDE SEQUENCE [LARGE SCALE GENOMIC DNA]</scope>
    <source>
        <strain evidence="1 2">YJM1</strain>
    </source>
</reference>
<organism evidence="1 2">
    <name type="scientific">Arthrobacter horti</name>
    <dbReference type="NCBI Taxonomy" id="3068273"/>
    <lineage>
        <taxon>Bacteria</taxon>
        <taxon>Bacillati</taxon>
        <taxon>Actinomycetota</taxon>
        <taxon>Actinomycetes</taxon>
        <taxon>Micrococcales</taxon>
        <taxon>Micrococcaceae</taxon>
        <taxon>Arthrobacter</taxon>
    </lineage>
</organism>
<dbReference type="EMBL" id="JAVALS010000008">
    <property type="protein sequence ID" value="MDP5227882.1"/>
    <property type="molecule type" value="Genomic_DNA"/>
</dbReference>
<dbReference type="PANTHER" id="PTHR34387">
    <property type="entry name" value="SLR1258 PROTEIN"/>
    <property type="match status" value="1"/>
</dbReference>
<dbReference type="Proteomes" id="UP001232725">
    <property type="component" value="Unassembled WGS sequence"/>
</dbReference>
<dbReference type="Gene3D" id="3.30.70.2970">
    <property type="entry name" value="Protein of unknown function (DUF541), domain 2"/>
    <property type="match status" value="1"/>
</dbReference>
<accession>A0ABT9IQM1</accession>
<dbReference type="Gene3D" id="3.30.110.170">
    <property type="entry name" value="Protein of unknown function (DUF541), domain 1"/>
    <property type="match status" value="1"/>
</dbReference>
<gene>
    <name evidence="1" type="ORF">Q9R02_12010</name>
</gene>
<comment type="caution">
    <text evidence="1">The sequence shown here is derived from an EMBL/GenBank/DDBJ whole genome shotgun (WGS) entry which is preliminary data.</text>
</comment>
<evidence type="ECO:0000313" key="1">
    <source>
        <dbReference type="EMBL" id="MDP5227882.1"/>
    </source>
</evidence>
<evidence type="ECO:0000313" key="2">
    <source>
        <dbReference type="Proteomes" id="UP001232725"/>
    </source>
</evidence>
<dbReference type="PANTHER" id="PTHR34387:SF1">
    <property type="entry name" value="PERIPLASMIC IMMUNOGENIC PROTEIN"/>
    <property type="match status" value="1"/>
</dbReference>
<dbReference type="InterPro" id="IPR007497">
    <property type="entry name" value="SIMPL/DUF541"/>
</dbReference>
<dbReference type="InterPro" id="IPR052022">
    <property type="entry name" value="26kDa_periplasmic_antigen"/>
</dbReference>
<dbReference type="Pfam" id="PF04402">
    <property type="entry name" value="SIMPL"/>
    <property type="match status" value="1"/>
</dbReference>
<sequence length="209" mass="21328">MESTQRAISVVGHGTAHATPDLATAQFTVECLADTVQEAFRASAACLDAVATALRVAGVDGKDLSTTGRSLRAERRWEDGNDVGLRGYVAQGGLSVTLRFLQDAPEALASAIDAGGASLRLNGFSLSVSDTTAAEREARDAAWADALARATQLAASAGVRLGEVLSVQESGDQSPPIAFARAMAVGTPSGIEAGEEAITVSLAVSWAVA</sequence>
<name>A0ABT9IQM1_9MICC</name>
<protein>
    <submittedName>
        <fullName evidence="1">SIMPL domain-containing protein</fullName>
    </submittedName>
</protein>